<comment type="caution">
    <text evidence="1">The sequence shown here is derived from an EMBL/GenBank/DDBJ whole genome shotgun (WGS) entry which is preliminary data.</text>
</comment>
<name>U1RU71_9ACTO</name>
<evidence type="ECO:0000313" key="1">
    <source>
        <dbReference type="EMBL" id="ERH23193.1"/>
    </source>
</evidence>
<dbReference type="Proteomes" id="UP000016498">
    <property type="component" value="Unassembled WGS sequence"/>
</dbReference>
<protein>
    <submittedName>
        <fullName evidence="1">Uncharacterized protein</fullName>
    </submittedName>
</protein>
<proteinExistence type="predicted"/>
<accession>U1RU71</accession>
<organism evidence="1 2">
    <name type="scientific">Actinomyces johnsonii F0510</name>
    <dbReference type="NCBI Taxonomy" id="1227262"/>
    <lineage>
        <taxon>Bacteria</taxon>
        <taxon>Bacillati</taxon>
        <taxon>Actinomycetota</taxon>
        <taxon>Actinomycetes</taxon>
        <taxon>Actinomycetales</taxon>
        <taxon>Actinomycetaceae</taxon>
        <taxon>Actinomyces</taxon>
    </lineage>
</organism>
<sequence>MWPTVTDDVIRAYPQEIHKRGLAASTAVGSRPSTSLRICG</sequence>
<reference evidence="1 2" key="1">
    <citation type="submission" date="2013-06" db="EMBL/GenBank/DDBJ databases">
        <authorList>
            <person name="Weinstock G."/>
            <person name="Sodergren E."/>
            <person name="Lobos E.A."/>
            <person name="Fulton L."/>
            <person name="Fulton R."/>
            <person name="Courtney L."/>
            <person name="Fronick C."/>
            <person name="O'Laughlin M."/>
            <person name="Godfrey J."/>
            <person name="Wilson R.M."/>
            <person name="Miner T."/>
            <person name="Farmer C."/>
            <person name="Delehaunty K."/>
            <person name="Cordes M."/>
            <person name="Minx P."/>
            <person name="Tomlinson C."/>
            <person name="Chen J."/>
            <person name="Wollam A."/>
            <person name="Pepin K.H."/>
            <person name="Bhonagiri V."/>
            <person name="Zhang X."/>
            <person name="Warren W."/>
            <person name="Mitreva M."/>
            <person name="Mardis E.R."/>
            <person name="Wilson R.K."/>
        </authorList>
    </citation>
    <scope>NUCLEOTIDE SEQUENCE [LARGE SCALE GENOMIC DNA]</scope>
    <source>
        <strain evidence="1 2">F0510</strain>
    </source>
</reference>
<dbReference type="AlphaFoldDB" id="U1RU71"/>
<dbReference type="HOGENOM" id="CLU_3283573_0_0_11"/>
<evidence type="ECO:0000313" key="2">
    <source>
        <dbReference type="Proteomes" id="UP000016498"/>
    </source>
</evidence>
<dbReference type="EMBL" id="AWSD01000029">
    <property type="protein sequence ID" value="ERH23193.1"/>
    <property type="molecule type" value="Genomic_DNA"/>
</dbReference>
<gene>
    <name evidence="1" type="ORF">HMPREF1549_00227</name>
</gene>